<evidence type="ECO:0000313" key="1">
    <source>
        <dbReference type="EMBL" id="CAK9143259.1"/>
    </source>
</evidence>
<name>A0ABC8RTN4_9AQUA</name>
<evidence type="ECO:0000313" key="3">
    <source>
        <dbReference type="Proteomes" id="UP001642360"/>
    </source>
</evidence>
<proteinExistence type="predicted"/>
<dbReference type="AlphaFoldDB" id="A0ABC8RTN4"/>
<dbReference type="Proteomes" id="UP001642360">
    <property type="component" value="Unassembled WGS sequence"/>
</dbReference>
<evidence type="ECO:0000313" key="2">
    <source>
        <dbReference type="EMBL" id="CAK9148353.1"/>
    </source>
</evidence>
<dbReference type="EMBL" id="CAUOFW020001281">
    <property type="protein sequence ID" value="CAK9143259.1"/>
    <property type="molecule type" value="Genomic_DNA"/>
</dbReference>
<gene>
    <name evidence="1" type="ORF">ILEXP_LOCUS10956</name>
    <name evidence="2" type="ORF">ILEXP_LOCUS16285</name>
</gene>
<dbReference type="EMBL" id="CAUOFW020001735">
    <property type="protein sequence ID" value="CAK9148353.1"/>
    <property type="molecule type" value="Genomic_DNA"/>
</dbReference>
<reference evidence="2 3" key="1">
    <citation type="submission" date="2024-02" db="EMBL/GenBank/DDBJ databases">
        <authorList>
            <person name="Vignale AGUSTIN F."/>
            <person name="Sosa J E."/>
            <person name="Modenutti C."/>
        </authorList>
    </citation>
    <scope>NUCLEOTIDE SEQUENCE [LARGE SCALE GENOMIC DNA]</scope>
</reference>
<protein>
    <submittedName>
        <fullName evidence="2">Uncharacterized protein</fullName>
    </submittedName>
</protein>
<keyword evidence="3" id="KW-1185">Reference proteome</keyword>
<accession>A0ABC8RTN4</accession>
<comment type="caution">
    <text evidence="2">The sequence shown here is derived from an EMBL/GenBank/DDBJ whole genome shotgun (WGS) entry which is preliminary data.</text>
</comment>
<organism evidence="2 3">
    <name type="scientific">Ilex paraguariensis</name>
    <name type="common">yerba mate</name>
    <dbReference type="NCBI Taxonomy" id="185542"/>
    <lineage>
        <taxon>Eukaryota</taxon>
        <taxon>Viridiplantae</taxon>
        <taxon>Streptophyta</taxon>
        <taxon>Embryophyta</taxon>
        <taxon>Tracheophyta</taxon>
        <taxon>Spermatophyta</taxon>
        <taxon>Magnoliopsida</taxon>
        <taxon>eudicotyledons</taxon>
        <taxon>Gunneridae</taxon>
        <taxon>Pentapetalae</taxon>
        <taxon>asterids</taxon>
        <taxon>campanulids</taxon>
        <taxon>Aquifoliales</taxon>
        <taxon>Aquifoliaceae</taxon>
        <taxon>Ilex</taxon>
    </lineage>
</organism>
<sequence>MVRGDNARFHVHVIEDAVDTDVNMTDIGMSKSTPQHGWLDKATHPQAVNNGGRKLRVGYEQDAAEVRRQLNAKLAKIDGLTMDHRHKTGYKIASDSIKVDLFMSLPEYERLT</sequence>